<dbReference type="InterPro" id="IPR007690">
    <property type="entry name" value="T2SS_GspM"/>
</dbReference>
<evidence type="ECO:0000256" key="4">
    <source>
        <dbReference type="ARBA" id="ARBA00022475"/>
    </source>
</evidence>
<evidence type="ECO:0000256" key="8">
    <source>
        <dbReference type="ARBA" id="ARBA00022989"/>
    </source>
</evidence>
<evidence type="ECO:0000313" key="12">
    <source>
        <dbReference type="Proteomes" id="UP000059425"/>
    </source>
</evidence>
<comment type="similarity">
    <text evidence="2">Belongs to the GSP M family.</text>
</comment>
<proteinExistence type="inferred from homology"/>
<evidence type="ECO:0000256" key="6">
    <source>
        <dbReference type="ARBA" id="ARBA00022692"/>
    </source>
</evidence>
<keyword evidence="6 10" id="KW-0812">Transmembrane</keyword>
<organism evidence="11 12">
    <name type="scientific">Pseudomonas fluorescens</name>
    <dbReference type="NCBI Taxonomy" id="294"/>
    <lineage>
        <taxon>Bacteria</taxon>
        <taxon>Pseudomonadati</taxon>
        <taxon>Pseudomonadota</taxon>
        <taxon>Gammaproteobacteria</taxon>
        <taxon>Pseudomonadales</taxon>
        <taxon>Pseudomonadaceae</taxon>
        <taxon>Pseudomonas</taxon>
    </lineage>
</organism>
<protein>
    <submittedName>
        <fullName evidence="11">Type II secretory protein PulM</fullName>
    </submittedName>
</protein>
<dbReference type="GO" id="GO:0005886">
    <property type="term" value="C:plasma membrane"/>
    <property type="evidence" value="ECO:0007669"/>
    <property type="project" value="UniProtKB-SubCell"/>
</dbReference>
<keyword evidence="7" id="KW-0653">Protein transport</keyword>
<evidence type="ECO:0000313" key="11">
    <source>
        <dbReference type="EMBL" id="ALI06997.1"/>
    </source>
</evidence>
<keyword evidence="9 10" id="KW-0472">Membrane</keyword>
<evidence type="ECO:0000256" key="5">
    <source>
        <dbReference type="ARBA" id="ARBA00022519"/>
    </source>
</evidence>
<keyword evidence="5" id="KW-0997">Cell inner membrane</keyword>
<gene>
    <name evidence="11" type="ORF">AO356_09300</name>
</gene>
<evidence type="ECO:0000256" key="3">
    <source>
        <dbReference type="ARBA" id="ARBA00022448"/>
    </source>
</evidence>
<reference evidence="12" key="1">
    <citation type="submission" date="2015-09" db="EMBL/GenBank/DDBJ databases">
        <title>Whole genome sequence of Pseudomonas fluorescens FW300-N2C3.</title>
        <authorList>
            <person name="Ray J."/>
            <person name="Melnyk R."/>
            <person name="Deutschbauer A."/>
        </authorList>
    </citation>
    <scope>NUCLEOTIDE SEQUENCE [LARGE SCALE GENOMIC DNA]</scope>
    <source>
        <strain evidence="12">FW300-N2C3</strain>
    </source>
</reference>
<name>A0A0N9WVR1_PSEFL</name>
<evidence type="ECO:0000256" key="10">
    <source>
        <dbReference type="SAM" id="Phobius"/>
    </source>
</evidence>
<keyword evidence="8 10" id="KW-1133">Transmembrane helix</keyword>
<evidence type="ECO:0000256" key="2">
    <source>
        <dbReference type="ARBA" id="ARBA00010637"/>
    </source>
</evidence>
<evidence type="ECO:0000256" key="1">
    <source>
        <dbReference type="ARBA" id="ARBA00004377"/>
    </source>
</evidence>
<sequence length="151" mass="16792">MNVDRWRVLKQTWGSLSRREQGLLLGLAGALSVALAYTAIWQPTWQRREVAERQYQQQAELNARIQRAEPTRDMTVATRPLSVRVNESATAAGLGMAQMEVDGDSLRLAVSGEASALLHWLDQQEREGAVLQSLTLEVENGVLGARVVLRQ</sequence>
<dbReference type="OrthoDB" id="7029255at2"/>
<evidence type="ECO:0000256" key="9">
    <source>
        <dbReference type="ARBA" id="ARBA00023136"/>
    </source>
</evidence>
<dbReference type="GO" id="GO:0015627">
    <property type="term" value="C:type II protein secretion system complex"/>
    <property type="evidence" value="ECO:0007669"/>
    <property type="project" value="InterPro"/>
</dbReference>
<comment type="subcellular location">
    <subcellularLocation>
        <location evidence="1">Cell inner membrane</location>
        <topology evidence="1">Single-pass membrane protein</topology>
    </subcellularLocation>
</comment>
<dbReference type="RefSeq" id="WP_060739540.1">
    <property type="nucleotide sequence ID" value="NZ_CP012831.1"/>
</dbReference>
<dbReference type="InterPro" id="IPR023229">
    <property type="entry name" value="T2SS_M_periplasmic_sf"/>
</dbReference>
<evidence type="ECO:0000256" key="7">
    <source>
        <dbReference type="ARBA" id="ARBA00022927"/>
    </source>
</evidence>
<dbReference type="GO" id="GO:0015628">
    <property type="term" value="P:protein secretion by the type II secretion system"/>
    <property type="evidence" value="ECO:0007669"/>
    <property type="project" value="InterPro"/>
</dbReference>
<keyword evidence="3" id="KW-0813">Transport</keyword>
<accession>A0A0N9WVR1</accession>
<dbReference type="Proteomes" id="UP000059425">
    <property type="component" value="Chromosome"/>
</dbReference>
<dbReference type="Pfam" id="PF04612">
    <property type="entry name" value="T2SSM"/>
    <property type="match status" value="1"/>
</dbReference>
<reference evidence="11 12" key="2">
    <citation type="journal article" date="2018" name="Nature">
        <title>Mutant phenotypes for thousands of bacterial genes of unknown function.</title>
        <authorList>
            <person name="Price M.N."/>
            <person name="Wetmore K.M."/>
            <person name="Waters R.J."/>
            <person name="Callaghan M."/>
            <person name="Ray J."/>
            <person name="Liu H."/>
            <person name="Kuehl J.V."/>
            <person name="Melnyk R.A."/>
            <person name="Lamson J.S."/>
            <person name="Suh Y."/>
            <person name="Carlson H.K."/>
            <person name="Esquivel Z."/>
            <person name="Sadeeshkumar H."/>
            <person name="Chakraborty R."/>
            <person name="Zane G.M."/>
            <person name="Rubin B.E."/>
            <person name="Wall J.D."/>
            <person name="Visel A."/>
            <person name="Bristow J."/>
            <person name="Blow M.J."/>
            <person name="Arkin A.P."/>
            <person name="Deutschbauer A.M."/>
        </authorList>
    </citation>
    <scope>NUCLEOTIDE SEQUENCE [LARGE SCALE GENOMIC DNA]</scope>
    <source>
        <strain evidence="11 12">FW300-N2C3</strain>
    </source>
</reference>
<dbReference type="AlphaFoldDB" id="A0A0N9WVR1"/>
<dbReference type="EMBL" id="CP012831">
    <property type="protein sequence ID" value="ALI06997.1"/>
    <property type="molecule type" value="Genomic_DNA"/>
</dbReference>
<dbReference type="SUPFAM" id="SSF103054">
    <property type="entry name" value="General secretion pathway protein M, EpsM"/>
    <property type="match status" value="1"/>
</dbReference>
<feature type="transmembrane region" description="Helical" evidence="10">
    <location>
        <begin position="21"/>
        <end position="41"/>
    </location>
</feature>
<dbReference type="Gene3D" id="3.30.1360.100">
    <property type="entry name" value="General secretion pathway protein M, EpsM"/>
    <property type="match status" value="1"/>
</dbReference>
<keyword evidence="4" id="KW-1003">Cell membrane</keyword>